<feature type="compositionally biased region" description="Low complexity" evidence="1">
    <location>
        <begin position="429"/>
        <end position="440"/>
    </location>
</feature>
<feature type="compositionally biased region" description="Basic and acidic residues" evidence="1">
    <location>
        <begin position="371"/>
        <end position="383"/>
    </location>
</feature>
<organism evidence="2 3">
    <name type="scientific">Hirsutella rhossiliensis</name>
    <dbReference type="NCBI Taxonomy" id="111463"/>
    <lineage>
        <taxon>Eukaryota</taxon>
        <taxon>Fungi</taxon>
        <taxon>Dikarya</taxon>
        <taxon>Ascomycota</taxon>
        <taxon>Pezizomycotina</taxon>
        <taxon>Sordariomycetes</taxon>
        <taxon>Hypocreomycetidae</taxon>
        <taxon>Hypocreales</taxon>
        <taxon>Ophiocordycipitaceae</taxon>
        <taxon>Hirsutella</taxon>
    </lineage>
</organism>
<gene>
    <name evidence="2" type="ORF">HRG_06398</name>
</gene>
<dbReference type="AlphaFoldDB" id="A0A9P8SGY6"/>
<dbReference type="GeneID" id="68355527"/>
<dbReference type="RefSeq" id="XP_044719809.1">
    <property type="nucleotide sequence ID" value="XM_044864869.1"/>
</dbReference>
<protein>
    <submittedName>
        <fullName evidence="2">Uncharacterized protein</fullName>
    </submittedName>
</protein>
<proteinExistence type="predicted"/>
<dbReference type="OrthoDB" id="5236058at2759"/>
<comment type="caution">
    <text evidence="2">The sequence shown here is derived from an EMBL/GenBank/DDBJ whole genome shotgun (WGS) entry which is preliminary data.</text>
</comment>
<evidence type="ECO:0000313" key="3">
    <source>
        <dbReference type="Proteomes" id="UP000824596"/>
    </source>
</evidence>
<reference evidence="2" key="1">
    <citation type="submission" date="2021-09" db="EMBL/GenBank/DDBJ databases">
        <title>A high-quality genome of the endoparasitic fungus Hirsutella rhossiliensis with a comparison of Hirsutella genomes reveals transposable elements contributing to genome size variation.</title>
        <authorList>
            <person name="Lin R."/>
            <person name="Jiao Y."/>
            <person name="Sun X."/>
            <person name="Ling J."/>
            <person name="Xie B."/>
            <person name="Cheng X."/>
        </authorList>
    </citation>
    <scope>NUCLEOTIDE SEQUENCE</scope>
    <source>
        <strain evidence="2">HR02</strain>
    </source>
</reference>
<accession>A0A9P8SGY6</accession>
<feature type="compositionally biased region" description="Basic residues" evidence="1">
    <location>
        <begin position="484"/>
        <end position="493"/>
    </location>
</feature>
<dbReference type="EMBL" id="JAIZPD010000006">
    <property type="protein sequence ID" value="KAH0962296.1"/>
    <property type="molecule type" value="Genomic_DNA"/>
</dbReference>
<feature type="region of interest" description="Disordered" evidence="1">
    <location>
        <begin position="371"/>
        <end position="493"/>
    </location>
</feature>
<feature type="compositionally biased region" description="Low complexity" evidence="1">
    <location>
        <begin position="129"/>
        <end position="139"/>
    </location>
</feature>
<keyword evidence="3" id="KW-1185">Reference proteome</keyword>
<sequence>MQFRKWFRATFKLPCVPTQHAAKGPARDAGRHEGAQAVWRPATPPLAPRIAMNFGDDDGGLDIWPLARASGSGGIRLPPTIYEVPSAQPSSLACHGNISRPFIETSPVAWPTRQAAAPKPAPRPQSRTAARAQWQQQQQHAHDGGHSSTPRPADKCEEPPLGEMSRESVFAIVNAVGKLIPHLPFAVCGHAAMVYYGHPAHRPSHVSIVCPERAAAILVGWARASGLRLSTHFPQAFYVATTARRDDDAETTAGVGCVRVLSCRDFDRLGRIRRGPSSTPVLTLPCIADRMAGRLYAAPGAGDAAQRAADIVWLLGRIVEDGGEEQLLTLDKAPVFGHAAFLAPFARQHPEAVALMREAGLKVGLLPGIQTREHAPPAAREPETSSLPTPRDRAEQHTGKSNTSGPVREPLRLQHTARQPRLQTATPSQHIQQQQQQEQQPSGGAPAKPATSKIHRCAARPQQQPPIPPRLSSVTASSRGDARHVRRKTQTRS</sequence>
<name>A0A9P8SGY6_9HYPO</name>
<evidence type="ECO:0000313" key="2">
    <source>
        <dbReference type="EMBL" id="KAH0962296.1"/>
    </source>
</evidence>
<evidence type="ECO:0000256" key="1">
    <source>
        <dbReference type="SAM" id="MobiDB-lite"/>
    </source>
</evidence>
<dbReference type="Proteomes" id="UP000824596">
    <property type="component" value="Unassembled WGS sequence"/>
</dbReference>
<feature type="region of interest" description="Disordered" evidence="1">
    <location>
        <begin position="112"/>
        <end position="161"/>
    </location>
</feature>